<reference evidence="1" key="2">
    <citation type="journal article" date="2023" name="Int. J. Mol. Sci.">
        <title>De Novo Assembly and Annotation of 11 Diverse Shrub Willow (Salix) Genomes Reveals Novel Gene Organization in Sex-Linked Regions.</title>
        <authorList>
            <person name="Hyden B."/>
            <person name="Feng K."/>
            <person name="Yates T.B."/>
            <person name="Jawdy S."/>
            <person name="Cereghino C."/>
            <person name="Smart L.B."/>
            <person name="Muchero W."/>
        </authorList>
    </citation>
    <scope>NUCLEOTIDE SEQUENCE</scope>
    <source>
        <tissue evidence="1">Shoot tip</tissue>
    </source>
</reference>
<proteinExistence type="predicted"/>
<dbReference type="Proteomes" id="UP001141253">
    <property type="component" value="Chromosome 9"/>
</dbReference>
<accession>A0ABQ9BN08</accession>
<comment type="caution">
    <text evidence="1">The sequence shown here is derived from an EMBL/GenBank/DDBJ whole genome shotgun (WGS) entry which is preliminary data.</text>
</comment>
<reference evidence="1" key="1">
    <citation type="submission" date="2022-10" db="EMBL/GenBank/DDBJ databases">
        <authorList>
            <person name="Hyden B.L."/>
            <person name="Feng K."/>
            <person name="Yates T."/>
            <person name="Jawdy S."/>
            <person name="Smart L.B."/>
            <person name="Muchero W."/>
        </authorList>
    </citation>
    <scope>NUCLEOTIDE SEQUENCE</scope>
    <source>
        <tissue evidence="1">Shoot tip</tissue>
    </source>
</reference>
<organism evidence="1 2">
    <name type="scientific">Salix suchowensis</name>
    <dbReference type="NCBI Taxonomy" id="1278906"/>
    <lineage>
        <taxon>Eukaryota</taxon>
        <taxon>Viridiplantae</taxon>
        <taxon>Streptophyta</taxon>
        <taxon>Embryophyta</taxon>
        <taxon>Tracheophyta</taxon>
        <taxon>Spermatophyta</taxon>
        <taxon>Magnoliopsida</taxon>
        <taxon>eudicotyledons</taxon>
        <taxon>Gunneridae</taxon>
        <taxon>Pentapetalae</taxon>
        <taxon>rosids</taxon>
        <taxon>fabids</taxon>
        <taxon>Malpighiales</taxon>
        <taxon>Salicaceae</taxon>
        <taxon>Saliceae</taxon>
        <taxon>Salix</taxon>
    </lineage>
</organism>
<name>A0ABQ9BN08_9ROSI</name>
<sequence>MPSTQGSRSIAPRTFYLFCHSY</sequence>
<dbReference type="EMBL" id="JAPFFI010000008">
    <property type="protein sequence ID" value="KAJ6386379.1"/>
    <property type="molecule type" value="Genomic_DNA"/>
</dbReference>
<keyword evidence="2" id="KW-1185">Reference proteome</keyword>
<evidence type="ECO:0000313" key="1">
    <source>
        <dbReference type="EMBL" id="KAJ6386379.1"/>
    </source>
</evidence>
<evidence type="ECO:0000313" key="2">
    <source>
        <dbReference type="Proteomes" id="UP001141253"/>
    </source>
</evidence>
<protein>
    <submittedName>
        <fullName evidence="1">Uncharacterized protein</fullName>
    </submittedName>
</protein>
<gene>
    <name evidence="1" type="ORF">OIU77_029363</name>
</gene>